<gene>
    <name evidence="1" type="ORF">D1Y85_26665</name>
</gene>
<sequence length="71" mass="7868">MSQFKQKTTCTDKLFRVKEQDGRITTVSVDPVLVSAAINALGDAGVVARLVWDASLRLDKAKENCSRLRFV</sequence>
<proteinExistence type="predicted"/>
<evidence type="ECO:0000313" key="1">
    <source>
        <dbReference type="EMBL" id="RQG99132.1"/>
    </source>
</evidence>
<dbReference type="OrthoDB" id="10004124at2"/>
<keyword evidence="2" id="KW-1185">Reference proteome</keyword>
<accession>A0A3N6NJ06</accession>
<organism evidence="1 2">
    <name type="scientific">Paraburkholderia dinghuensis</name>
    <dbReference type="NCBI Taxonomy" id="2305225"/>
    <lineage>
        <taxon>Bacteria</taxon>
        <taxon>Pseudomonadati</taxon>
        <taxon>Pseudomonadota</taxon>
        <taxon>Betaproteobacteria</taxon>
        <taxon>Burkholderiales</taxon>
        <taxon>Burkholderiaceae</taxon>
        <taxon>Paraburkholderia</taxon>
    </lineage>
</organism>
<name>A0A3N6NJ06_9BURK</name>
<dbReference type="EMBL" id="RQIS01000041">
    <property type="protein sequence ID" value="RQG99132.1"/>
    <property type="molecule type" value="Genomic_DNA"/>
</dbReference>
<protein>
    <submittedName>
        <fullName evidence="1">Uncharacterized protein</fullName>
    </submittedName>
</protein>
<evidence type="ECO:0000313" key="2">
    <source>
        <dbReference type="Proteomes" id="UP000272778"/>
    </source>
</evidence>
<dbReference type="AlphaFoldDB" id="A0A3N6NJ06"/>
<dbReference type="RefSeq" id="WP_124154068.1">
    <property type="nucleotide sequence ID" value="NZ_RQIS01000041.1"/>
</dbReference>
<reference evidence="1 2" key="1">
    <citation type="submission" date="2018-11" db="EMBL/GenBank/DDBJ databases">
        <title>Paraburkholderia sp. DHOA04, isolated from soil.</title>
        <authorList>
            <person name="Gao Z.-H."/>
            <person name="Qiu L.-H."/>
            <person name="Fu J.-C."/>
        </authorList>
    </citation>
    <scope>NUCLEOTIDE SEQUENCE [LARGE SCALE GENOMIC DNA]</scope>
    <source>
        <strain evidence="1 2">DHOA04</strain>
    </source>
</reference>
<comment type="caution">
    <text evidence="1">The sequence shown here is derived from an EMBL/GenBank/DDBJ whole genome shotgun (WGS) entry which is preliminary data.</text>
</comment>
<dbReference type="Proteomes" id="UP000272778">
    <property type="component" value="Unassembled WGS sequence"/>
</dbReference>